<protein>
    <submittedName>
        <fullName evidence="1">Uncharacterized protein</fullName>
    </submittedName>
</protein>
<evidence type="ECO:0000313" key="1">
    <source>
        <dbReference type="EMBL" id="MFD2459591.1"/>
    </source>
</evidence>
<dbReference type="EMBL" id="JBHUKU010000006">
    <property type="protein sequence ID" value="MFD2459591.1"/>
    <property type="molecule type" value="Genomic_DNA"/>
</dbReference>
<proteinExistence type="predicted"/>
<name>A0ABW5GDI6_9PSEU</name>
<accession>A0ABW5GDI6</accession>
<sequence length="244" mass="26741">MDRWLERHDWFEGGHLALAERAPDGTVTLELEYYRTFRPEPGEYSAVETHRLTARPAELAMAAPAVSGHGLEEVESGTTGDGRLFVELYAPGTIRVEAAEFTAERIAVERRRTAAEPFFAEFRVELAVPVPAASWSARVSELFGETVVWRVLGSPTGDPAPADPDGRFLQELSCLDSTDHGALCLAWSGGTALVFRHYQVDDALWSAVRRAAATFATRIRCGNCVFTPDGWAEYLATGVIRLAA</sequence>
<reference evidence="2" key="1">
    <citation type="journal article" date="2019" name="Int. J. Syst. Evol. Microbiol.">
        <title>The Global Catalogue of Microorganisms (GCM) 10K type strain sequencing project: providing services to taxonomists for standard genome sequencing and annotation.</title>
        <authorList>
            <consortium name="The Broad Institute Genomics Platform"/>
            <consortium name="The Broad Institute Genome Sequencing Center for Infectious Disease"/>
            <person name="Wu L."/>
            <person name="Ma J."/>
        </authorList>
    </citation>
    <scope>NUCLEOTIDE SEQUENCE [LARGE SCALE GENOMIC DNA]</scope>
    <source>
        <strain evidence="2">CGMCC 4.7643</strain>
    </source>
</reference>
<gene>
    <name evidence="1" type="ORF">ACFSYJ_13340</name>
</gene>
<evidence type="ECO:0000313" key="2">
    <source>
        <dbReference type="Proteomes" id="UP001597419"/>
    </source>
</evidence>
<comment type="caution">
    <text evidence="1">The sequence shown here is derived from an EMBL/GenBank/DDBJ whole genome shotgun (WGS) entry which is preliminary data.</text>
</comment>
<keyword evidence="2" id="KW-1185">Reference proteome</keyword>
<dbReference type="Proteomes" id="UP001597419">
    <property type="component" value="Unassembled WGS sequence"/>
</dbReference>
<organism evidence="1 2">
    <name type="scientific">Amycolatopsis samaneae</name>
    <dbReference type="NCBI Taxonomy" id="664691"/>
    <lineage>
        <taxon>Bacteria</taxon>
        <taxon>Bacillati</taxon>
        <taxon>Actinomycetota</taxon>
        <taxon>Actinomycetes</taxon>
        <taxon>Pseudonocardiales</taxon>
        <taxon>Pseudonocardiaceae</taxon>
        <taxon>Amycolatopsis</taxon>
    </lineage>
</organism>
<dbReference type="RefSeq" id="WP_345397062.1">
    <property type="nucleotide sequence ID" value="NZ_BAABHG010000008.1"/>
</dbReference>